<dbReference type="AlphaFoldDB" id="A0A2U8WDW1"/>
<reference evidence="2" key="1">
    <citation type="submission" date="2018-05" db="EMBL/GenBank/DDBJ databases">
        <title>Complete Genome Sequence of Methylobacterium sp. 17SD2-17.</title>
        <authorList>
            <person name="Srinivasan S."/>
        </authorList>
    </citation>
    <scope>NUCLEOTIDE SEQUENCE [LARGE SCALE GENOMIC DNA]</scope>
    <source>
        <strain evidence="2">17SD2-17</strain>
    </source>
</reference>
<evidence type="ECO:0008006" key="3">
    <source>
        <dbReference type="Google" id="ProtNLM"/>
    </source>
</evidence>
<protein>
    <recommendedName>
        <fullName evidence="3">General secretion pathway protein GspJ</fullName>
    </recommendedName>
</protein>
<sequence length="208" mass="21968">MSAPSRRQQGFVIAEALVALLLLALTLGLAANVFSFGRRIAQAGQGRDVLARTVAGSGALGGWLAAAAPIRTVTPTGPGPVLFEGRPDRLTFVTASRGDVQPAGLLAVTVGFNGRDRDARTGSILFDVAPLAVGEALLPDQVAREPLIARVAAARFRYFGALAEDRPAAWYDDWTDATRLPELVQLRANLDLGGRIEPLDLSFRLPGS</sequence>
<organism evidence="1 2">
    <name type="scientific">Methylobacterium durans</name>
    <dbReference type="NCBI Taxonomy" id="2202825"/>
    <lineage>
        <taxon>Bacteria</taxon>
        <taxon>Pseudomonadati</taxon>
        <taxon>Pseudomonadota</taxon>
        <taxon>Alphaproteobacteria</taxon>
        <taxon>Hyphomicrobiales</taxon>
        <taxon>Methylobacteriaceae</taxon>
        <taxon>Methylobacterium</taxon>
    </lineage>
</organism>
<accession>A0A2U8WDW1</accession>
<proteinExistence type="predicted"/>
<evidence type="ECO:0000313" key="1">
    <source>
        <dbReference type="EMBL" id="AWN43731.1"/>
    </source>
</evidence>
<dbReference type="RefSeq" id="WP_109894814.1">
    <property type="nucleotide sequence ID" value="NZ_CP029550.1"/>
</dbReference>
<evidence type="ECO:0000313" key="2">
    <source>
        <dbReference type="Proteomes" id="UP000245926"/>
    </source>
</evidence>
<keyword evidence="2" id="KW-1185">Reference proteome</keyword>
<name>A0A2U8WDW1_9HYPH</name>
<dbReference type="EMBL" id="CP029550">
    <property type="protein sequence ID" value="AWN43731.1"/>
    <property type="molecule type" value="Genomic_DNA"/>
</dbReference>
<dbReference type="OrthoDB" id="8456192at2"/>
<dbReference type="KEGG" id="mets:DK389_28470"/>
<gene>
    <name evidence="1" type="ORF">DK389_28470</name>
</gene>
<dbReference type="Proteomes" id="UP000245926">
    <property type="component" value="Chromosome"/>
</dbReference>